<reference evidence="1 2" key="1">
    <citation type="submission" date="2015-11" db="EMBL/GenBank/DDBJ databases">
        <title>Solirubrum puertoriconensis gen. nov. an environmental bacteria isolated in Puerto Rico.</title>
        <authorList>
            <person name="Cuebas-Irizarry M.F."/>
            <person name="Montalvo-Rodriguez R."/>
        </authorList>
    </citation>
    <scope>NUCLEOTIDE SEQUENCE [LARGE SCALE GENOMIC DNA]</scope>
    <source>
        <strain evidence="1 2">MC1A</strain>
    </source>
</reference>
<accession>A0A9X0HNW7</accession>
<dbReference type="Proteomes" id="UP000054223">
    <property type="component" value="Unassembled WGS sequence"/>
</dbReference>
<evidence type="ECO:0000313" key="2">
    <source>
        <dbReference type="Proteomes" id="UP000054223"/>
    </source>
</evidence>
<comment type="caution">
    <text evidence="1">The sequence shown here is derived from an EMBL/GenBank/DDBJ whole genome shotgun (WGS) entry which is preliminary data.</text>
</comment>
<protein>
    <submittedName>
        <fullName evidence="1">Uncharacterized protein</fullName>
    </submittedName>
</protein>
<gene>
    <name evidence="1" type="ORF">ASU33_17045</name>
</gene>
<name>A0A9X0HNW7_SOLP1</name>
<evidence type="ECO:0000313" key="1">
    <source>
        <dbReference type="EMBL" id="KUG09434.1"/>
    </source>
</evidence>
<organism evidence="1 2">
    <name type="scientific">Solirubrum puertoriconensis</name>
    <dbReference type="NCBI Taxonomy" id="1751427"/>
    <lineage>
        <taxon>Bacteria</taxon>
        <taxon>Pseudomonadati</taxon>
        <taxon>Bacteroidota</taxon>
        <taxon>Cytophagia</taxon>
        <taxon>Cytophagales</taxon>
    </lineage>
</organism>
<sequence>MLWILLFTSVLWGCDGQWGWLQPYPFENAPAQRPLNLAHVLGRQLTLTSATDTLELLIRFERSSRTSVVLDATTGDTLLSGWVTRYRGLYYFAEPRADSTYWVHAWRIKGNHVQGLMEHWAQMLALRDAVEHGRFAELKRGSVTDTVVRLHYDAPKLHAFYEAAWIAAACTA</sequence>
<proteinExistence type="predicted"/>
<dbReference type="EMBL" id="LNAL01000003">
    <property type="protein sequence ID" value="KUG09434.1"/>
    <property type="molecule type" value="Genomic_DNA"/>
</dbReference>
<keyword evidence="2" id="KW-1185">Reference proteome</keyword>
<dbReference type="AlphaFoldDB" id="A0A9X0HNW7"/>